<dbReference type="InterPro" id="IPR001890">
    <property type="entry name" value="RNA-binding_CRM"/>
</dbReference>
<evidence type="ECO:0000313" key="7">
    <source>
        <dbReference type="Proteomes" id="UP001167919"/>
    </source>
</evidence>
<name>A0AAJ1R9T3_9LACO</name>
<keyword evidence="6" id="KW-1185">Reference proteome</keyword>
<dbReference type="Pfam" id="PF01985">
    <property type="entry name" value="CRS1_YhbY"/>
    <property type="match status" value="1"/>
</dbReference>
<evidence type="ECO:0000313" key="6">
    <source>
        <dbReference type="Proteomes" id="UP000286907"/>
    </source>
</evidence>
<dbReference type="SUPFAM" id="SSF75471">
    <property type="entry name" value="YhbY-like"/>
    <property type="match status" value="1"/>
</dbReference>
<dbReference type="Proteomes" id="UP001167919">
    <property type="component" value="Unassembled WGS sequence"/>
</dbReference>
<dbReference type="EMBL" id="SDWY01000001">
    <property type="protein sequence ID" value="MDN6899638.1"/>
    <property type="molecule type" value="Genomic_DNA"/>
</dbReference>
<evidence type="ECO:0000313" key="5">
    <source>
        <dbReference type="EMBL" id="QAS70326.1"/>
    </source>
</evidence>
<dbReference type="PROSITE" id="PS51295">
    <property type="entry name" value="CRM"/>
    <property type="match status" value="1"/>
</dbReference>
<keyword evidence="1 2" id="KW-0694">RNA-binding</keyword>
<accession>A0AAJ1R9T3</accession>
<proteinExistence type="predicted"/>
<reference evidence="4" key="2">
    <citation type="submission" date="2019-01" db="EMBL/GenBank/DDBJ databases">
        <title>Oenococcus sicerae UCMA17102.</title>
        <authorList>
            <person name="Cousin F.J."/>
            <person name="Le Guellec R."/>
            <person name="Cretenet M."/>
        </authorList>
    </citation>
    <scope>NUCLEOTIDE SEQUENCE</scope>
    <source>
        <strain evidence="4">UCMA17102</strain>
    </source>
</reference>
<gene>
    <name evidence="5" type="ORF">DLJ48_07215</name>
    <name evidence="4" type="ORF">EVC35_01265</name>
</gene>
<protein>
    <submittedName>
        <fullName evidence="4">YhbY family RNA-binding protein</fullName>
    </submittedName>
</protein>
<reference evidence="5" key="3">
    <citation type="submission" date="2020-01" db="EMBL/GenBank/DDBJ databases">
        <authorList>
            <person name="Cousin F.J."/>
            <person name="Le Guellec R."/>
            <person name="Cretenet M."/>
        </authorList>
    </citation>
    <scope>NUCLEOTIDE SEQUENCE</scope>
    <source>
        <strain evidence="5">UCMA 15228</strain>
    </source>
</reference>
<sequence length="106" mass="11759">MEILSGKQKRYLRAQGNQLPAIFSIGKNGLTKIWLGQVLDALRVHELIKVSLQQSSGADTDSAINFIQKNSQITVVQKIGHTLLLYLPTANPDYQKISIEVNELAN</sequence>
<evidence type="ECO:0000256" key="1">
    <source>
        <dbReference type="ARBA" id="ARBA00022884"/>
    </source>
</evidence>
<dbReference type="AlphaFoldDB" id="A0AAJ1R9T3"/>
<evidence type="ECO:0000313" key="4">
    <source>
        <dbReference type="EMBL" id="MDN6899638.1"/>
    </source>
</evidence>
<dbReference type="SMART" id="SM01103">
    <property type="entry name" value="CRS1_YhbY"/>
    <property type="match status" value="1"/>
</dbReference>
<dbReference type="PANTHER" id="PTHR40065:SF3">
    <property type="entry name" value="RNA-BINDING PROTEIN YHBY"/>
    <property type="match status" value="1"/>
</dbReference>
<evidence type="ECO:0000259" key="3">
    <source>
        <dbReference type="PROSITE" id="PS51295"/>
    </source>
</evidence>
<dbReference type="PANTHER" id="PTHR40065">
    <property type="entry name" value="RNA-BINDING PROTEIN YHBY"/>
    <property type="match status" value="1"/>
</dbReference>
<dbReference type="InterPro" id="IPR051925">
    <property type="entry name" value="RNA-binding_domain"/>
</dbReference>
<feature type="domain" description="CRM" evidence="3">
    <location>
        <begin position="2"/>
        <end position="98"/>
    </location>
</feature>
<dbReference type="GO" id="GO:0003723">
    <property type="term" value="F:RNA binding"/>
    <property type="evidence" value="ECO:0007669"/>
    <property type="project" value="UniProtKB-UniRule"/>
</dbReference>
<dbReference type="InterPro" id="IPR035920">
    <property type="entry name" value="YhbY-like_sf"/>
</dbReference>
<organism evidence="4 7">
    <name type="scientific">Oenococcus sicerae</name>
    <dbReference type="NCBI Taxonomy" id="2203724"/>
    <lineage>
        <taxon>Bacteria</taxon>
        <taxon>Bacillati</taxon>
        <taxon>Bacillota</taxon>
        <taxon>Bacilli</taxon>
        <taxon>Lactobacillales</taxon>
        <taxon>Lactobacillaceae</taxon>
        <taxon>Oenococcus</taxon>
    </lineage>
</organism>
<dbReference type="Gene3D" id="3.30.110.60">
    <property type="entry name" value="YhbY-like"/>
    <property type="match status" value="1"/>
</dbReference>
<dbReference type="EMBL" id="CP029684">
    <property type="protein sequence ID" value="QAS70326.1"/>
    <property type="molecule type" value="Genomic_DNA"/>
</dbReference>
<reference evidence="5 6" key="1">
    <citation type="journal article" date="2019" name="Syst. Appl. Microbiol.">
        <title>Oenococcus sicerae sp. nov., isolated from French cider.</title>
        <authorList>
            <person name="Cousin F.J."/>
            <person name="Le Guellec R."/>
            <person name="Chagnot C."/>
            <person name="Goux D."/>
            <person name="Dalmasso M."/>
            <person name="Laplace J.M."/>
            <person name="Cretenet M."/>
        </authorList>
    </citation>
    <scope>NUCLEOTIDE SEQUENCE [LARGE SCALE GENOMIC DNA]</scope>
    <source>
        <strain evidence="5 6">UCMA 15228</strain>
    </source>
</reference>
<dbReference type="Proteomes" id="UP000286907">
    <property type="component" value="Chromosome"/>
</dbReference>
<evidence type="ECO:0000256" key="2">
    <source>
        <dbReference type="PROSITE-ProRule" id="PRU00626"/>
    </source>
</evidence>
<dbReference type="RefSeq" id="WP_128686793.1">
    <property type="nucleotide sequence ID" value="NZ_CP029684.2"/>
</dbReference>